<dbReference type="PIRSF" id="PIRSF005956">
    <property type="entry name" value="BtpA"/>
    <property type="match status" value="1"/>
</dbReference>
<proteinExistence type="inferred from homology"/>
<dbReference type="PANTHER" id="PTHR21381:SF3">
    <property type="entry name" value="SGC REGION PROTEIN SGCQ-RELATED"/>
    <property type="match status" value="1"/>
</dbReference>
<dbReference type="Proteomes" id="UP000662939">
    <property type="component" value="Chromosome"/>
</dbReference>
<dbReference type="RefSeq" id="WP_213171196.1">
    <property type="nucleotide sequence ID" value="NZ_CP070496.1"/>
</dbReference>
<evidence type="ECO:0000313" key="3">
    <source>
        <dbReference type="Proteomes" id="UP000662939"/>
    </source>
</evidence>
<protein>
    <submittedName>
        <fullName evidence="2">BtpA/SgcQ family protein</fullName>
    </submittedName>
</protein>
<accession>A0A895XIN0</accession>
<dbReference type="PANTHER" id="PTHR21381">
    <property type="entry name" value="ZGC:162297"/>
    <property type="match status" value="1"/>
</dbReference>
<dbReference type="KEGG" id="nav:JQS30_15780"/>
<evidence type="ECO:0000313" key="2">
    <source>
        <dbReference type="EMBL" id="QSB05194.1"/>
    </source>
</evidence>
<dbReference type="Pfam" id="PF03437">
    <property type="entry name" value="BtpA"/>
    <property type="match status" value="1"/>
</dbReference>
<sequence>MRALPPKSVIACVHLLPTPGSPRFDGNVERIYATALAETDVFLRHGVDALIVENFRDQPFLPNSVGPETTATIAGVAREVVRASSVPVGVAVLRNDAAAAMSIAVATGAQFIRVNVHTGAVLTEQGILTGQGHDTLRRREQLKGTVDIWADARVKHSVPFTHHDLAAEIRDLNKSADGIIVSGELTGVEALPQDLKVAQENSSAPVYVGSGVTAVNLAQQFDSADGFIVGSDFKEDGVAARPVEEGRVKTFMNEVRRLREASTPA</sequence>
<dbReference type="AlphaFoldDB" id="A0A895XIN0"/>
<dbReference type="CDD" id="cd04722">
    <property type="entry name" value="TIM_phosphate_binding"/>
    <property type="match status" value="1"/>
</dbReference>
<name>A0A895XIN0_9ACTN</name>
<dbReference type="SUPFAM" id="SSF51366">
    <property type="entry name" value="Ribulose-phoshate binding barrel"/>
    <property type="match status" value="1"/>
</dbReference>
<evidence type="ECO:0000256" key="1">
    <source>
        <dbReference type="ARBA" id="ARBA00006007"/>
    </source>
</evidence>
<dbReference type="NCBIfam" id="TIGR00259">
    <property type="entry name" value="thylakoid_BtpA"/>
    <property type="match status" value="1"/>
</dbReference>
<dbReference type="EMBL" id="CP070496">
    <property type="protein sequence ID" value="QSB05194.1"/>
    <property type="molecule type" value="Genomic_DNA"/>
</dbReference>
<keyword evidence="3" id="KW-1185">Reference proteome</keyword>
<gene>
    <name evidence="2" type="ORF">JQS30_15780</name>
</gene>
<comment type="similarity">
    <text evidence="1">Belongs to the BtpA family.</text>
</comment>
<reference evidence="2" key="1">
    <citation type="submission" date="2021-02" db="EMBL/GenBank/DDBJ databases">
        <title>Natronoglycomyces albus gen. nov., sp. nov, a haloalkaliphilic actinobacterium from a soda solonchak soil.</title>
        <authorList>
            <person name="Sorokin D.Y."/>
            <person name="Khijniak T.V."/>
            <person name="Zakharycheva A.P."/>
            <person name="Boueva O.V."/>
            <person name="Ariskina E.V."/>
            <person name="Hahnke R.L."/>
            <person name="Bunk B."/>
            <person name="Sproer C."/>
            <person name="Schumann P."/>
            <person name="Evtushenko L.I."/>
            <person name="Kublanov I.V."/>
        </authorList>
    </citation>
    <scope>NUCLEOTIDE SEQUENCE</scope>
    <source>
        <strain evidence="2">DSM 106290</strain>
    </source>
</reference>
<dbReference type="InterPro" id="IPR005137">
    <property type="entry name" value="BtpA"/>
</dbReference>
<organism evidence="2 3">
    <name type="scientific">Natronoglycomyces albus</name>
    <dbReference type="NCBI Taxonomy" id="2811108"/>
    <lineage>
        <taxon>Bacteria</taxon>
        <taxon>Bacillati</taxon>
        <taxon>Actinomycetota</taxon>
        <taxon>Actinomycetes</taxon>
        <taxon>Glycomycetales</taxon>
        <taxon>Glycomycetaceae</taxon>
        <taxon>Natronoglycomyces</taxon>
    </lineage>
</organism>
<dbReference type="InterPro" id="IPR011060">
    <property type="entry name" value="RibuloseP-bd_barrel"/>
</dbReference>